<dbReference type="PANTHER" id="PTHR43143:SF1">
    <property type="entry name" value="SERINE_THREONINE-PROTEIN PHOSPHATASE CPPED1"/>
    <property type="match status" value="1"/>
</dbReference>
<protein>
    <submittedName>
        <fullName evidence="3">Phosphohydrolase</fullName>
    </submittedName>
</protein>
<dbReference type="EMBL" id="SIRE01000041">
    <property type="protein sequence ID" value="TBL69091.1"/>
    <property type="molecule type" value="Genomic_DNA"/>
</dbReference>
<dbReference type="InterPro" id="IPR004843">
    <property type="entry name" value="Calcineurin-like_PHP"/>
</dbReference>
<gene>
    <name evidence="3" type="ORF">EYB31_36990</name>
</gene>
<keyword evidence="1" id="KW-1133">Transmembrane helix</keyword>
<organism evidence="3 4">
    <name type="scientific">Paenibacillus thalictri</name>
    <dbReference type="NCBI Taxonomy" id="2527873"/>
    <lineage>
        <taxon>Bacteria</taxon>
        <taxon>Bacillati</taxon>
        <taxon>Bacillota</taxon>
        <taxon>Bacilli</taxon>
        <taxon>Bacillales</taxon>
        <taxon>Paenibacillaceae</taxon>
        <taxon>Paenibacillus</taxon>
    </lineage>
</organism>
<evidence type="ECO:0000313" key="4">
    <source>
        <dbReference type="Proteomes" id="UP000293142"/>
    </source>
</evidence>
<dbReference type="Proteomes" id="UP000293142">
    <property type="component" value="Unassembled WGS sequence"/>
</dbReference>
<evidence type="ECO:0000313" key="3">
    <source>
        <dbReference type="EMBL" id="TBL69091.1"/>
    </source>
</evidence>
<feature type="transmembrane region" description="Helical" evidence="1">
    <location>
        <begin position="6"/>
        <end position="27"/>
    </location>
</feature>
<dbReference type="InterPro" id="IPR029052">
    <property type="entry name" value="Metallo-depent_PP-like"/>
</dbReference>
<keyword evidence="1" id="KW-0472">Membrane</keyword>
<dbReference type="InterPro" id="IPR051918">
    <property type="entry name" value="STPP_CPPED1"/>
</dbReference>
<name>A0A4V2J319_9BACL</name>
<dbReference type="SUPFAM" id="SSF56300">
    <property type="entry name" value="Metallo-dependent phosphatases"/>
    <property type="match status" value="1"/>
</dbReference>
<reference evidence="3 4" key="1">
    <citation type="submission" date="2019-02" db="EMBL/GenBank/DDBJ databases">
        <title>Paenibacillus sp. nov., isolated from surface-sterilized tissue of Thalictrum simplex L.</title>
        <authorList>
            <person name="Tuo L."/>
        </authorList>
    </citation>
    <scope>NUCLEOTIDE SEQUENCE [LARGE SCALE GENOMIC DNA]</scope>
    <source>
        <strain evidence="3 4">N2SHLJ1</strain>
    </source>
</reference>
<comment type="caution">
    <text evidence="3">The sequence shown here is derived from an EMBL/GenBank/DDBJ whole genome shotgun (WGS) entry which is preliminary data.</text>
</comment>
<proteinExistence type="predicted"/>
<evidence type="ECO:0000259" key="2">
    <source>
        <dbReference type="Pfam" id="PF00149"/>
    </source>
</evidence>
<keyword evidence="3" id="KW-0378">Hydrolase</keyword>
<keyword evidence="1" id="KW-0812">Transmembrane</keyword>
<dbReference type="PANTHER" id="PTHR43143">
    <property type="entry name" value="METALLOPHOSPHOESTERASE, CALCINEURIN SUPERFAMILY"/>
    <property type="match status" value="1"/>
</dbReference>
<accession>A0A4V2J319</accession>
<dbReference type="Pfam" id="PF00149">
    <property type="entry name" value="Metallophos"/>
    <property type="match status" value="1"/>
</dbReference>
<feature type="domain" description="Calcineurin-like phosphoesterase" evidence="2">
    <location>
        <begin position="66"/>
        <end position="278"/>
    </location>
</feature>
<keyword evidence="4" id="KW-1185">Reference proteome</keyword>
<dbReference type="OrthoDB" id="1645838at2"/>
<evidence type="ECO:0000256" key="1">
    <source>
        <dbReference type="SAM" id="Phobius"/>
    </source>
</evidence>
<dbReference type="GO" id="GO:0016787">
    <property type="term" value="F:hydrolase activity"/>
    <property type="evidence" value="ECO:0007669"/>
    <property type="project" value="UniProtKB-KW"/>
</dbReference>
<sequence>MTRRNFIKWLIAAVWASILAMSALFMFRRFLGAAGHEAVAEPVTATPQVEAAEVKQLTEDAGPLLSFFIISDLHINSGISAQSSHLRKALEDIKTFGDQTQAIMITGDITDSGAPADYREFKTIMSQYELPPVYANMGNHDYYNVWIGRNGAWSQDTFPNGKTDAMARQAFTSMFNLEKPYHDVWLNGFHVILLSQETYVQERPQVGEGAWYSDEQMNWLRSKLAENKGGKPVFVMIHQELPPIGQDGGNHMLIKAKEFREILQPYRNVFVFSVHTHQDFTVATEHYIKETFHWFKNSSIGLVMNTRYENVRKDAAQGLFVEVYTNKVVLRGREFSDRTWIKEADWTVPLSS</sequence>
<dbReference type="Gene3D" id="3.60.21.10">
    <property type="match status" value="1"/>
</dbReference>
<dbReference type="AlphaFoldDB" id="A0A4V2J319"/>
<dbReference type="RefSeq" id="WP_131018598.1">
    <property type="nucleotide sequence ID" value="NZ_SIRE01000041.1"/>
</dbReference>